<keyword evidence="8" id="KW-0311">Gluconate utilization</keyword>
<gene>
    <name evidence="11" type="ORF">C7449_102649</name>
</gene>
<keyword evidence="4 10" id="KW-0808">Transferase</keyword>
<dbReference type="AlphaFoldDB" id="A0A2T5BFK3"/>
<evidence type="ECO:0000313" key="11">
    <source>
        <dbReference type="EMBL" id="PTM97769.1"/>
    </source>
</evidence>
<comment type="similarity">
    <text evidence="2 10">Belongs to the gluconokinase GntK/GntV family.</text>
</comment>
<dbReference type="EC" id="2.7.1.12" evidence="3 10"/>
<comment type="caution">
    <text evidence="11">The sequence shown here is derived from an EMBL/GenBank/DDBJ whole genome shotgun (WGS) entry which is preliminary data.</text>
</comment>
<evidence type="ECO:0000256" key="3">
    <source>
        <dbReference type="ARBA" id="ARBA00012054"/>
    </source>
</evidence>
<dbReference type="GO" id="GO:0005737">
    <property type="term" value="C:cytoplasm"/>
    <property type="evidence" value="ECO:0007669"/>
    <property type="project" value="TreeGrafter"/>
</dbReference>
<name>A0A2T5BFK3_MYCDI</name>
<dbReference type="GO" id="GO:0046316">
    <property type="term" value="F:gluconokinase activity"/>
    <property type="evidence" value="ECO:0007669"/>
    <property type="project" value="UniProtKB-EC"/>
</dbReference>
<dbReference type="PANTHER" id="PTHR43442">
    <property type="entry name" value="GLUCONOKINASE-RELATED"/>
    <property type="match status" value="1"/>
</dbReference>
<keyword evidence="6 10" id="KW-0418">Kinase</keyword>
<dbReference type="InterPro" id="IPR027417">
    <property type="entry name" value="P-loop_NTPase"/>
</dbReference>
<sequence>MGVSGSGKTSVAEALARRLGLAFLEGDRLHPRENIDKMSKGIPLSDTDRWPWLDRIGEHLHAATAEGQGIVVSCSALKRAYRDRLRSAAGGRLTFLFLDGSRDLLLARMQARSGHFMPASLLDSQFAALEDPTGEPDVVAVGIDATLGSIVEDSLVRLAALWKTQPAS</sequence>
<dbReference type="PANTHER" id="PTHR43442:SF3">
    <property type="entry name" value="GLUCONOKINASE-RELATED"/>
    <property type="match status" value="1"/>
</dbReference>
<keyword evidence="5 10" id="KW-0547">Nucleotide-binding</keyword>
<evidence type="ECO:0000313" key="12">
    <source>
        <dbReference type="Proteomes" id="UP000241247"/>
    </source>
</evidence>
<evidence type="ECO:0000256" key="7">
    <source>
        <dbReference type="ARBA" id="ARBA00022840"/>
    </source>
</evidence>
<dbReference type="Pfam" id="PF13671">
    <property type="entry name" value="AAA_33"/>
    <property type="match status" value="1"/>
</dbReference>
<reference evidence="11 12" key="1">
    <citation type="submission" date="2018-04" db="EMBL/GenBank/DDBJ databases">
        <title>Genomic Encyclopedia of Type Strains, Phase IV (KMG-IV): sequencing the most valuable type-strain genomes for metagenomic binning, comparative biology and taxonomic classification.</title>
        <authorList>
            <person name="Goeker M."/>
        </authorList>
    </citation>
    <scope>NUCLEOTIDE SEQUENCE [LARGE SCALE GENOMIC DNA]</scope>
    <source>
        <strain evidence="11 12">DSM 7138</strain>
    </source>
</reference>
<dbReference type="SUPFAM" id="SSF52540">
    <property type="entry name" value="P-loop containing nucleoside triphosphate hydrolases"/>
    <property type="match status" value="1"/>
</dbReference>
<evidence type="ECO:0000256" key="6">
    <source>
        <dbReference type="ARBA" id="ARBA00022777"/>
    </source>
</evidence>
<evidence type="ECO:0000256" key="9">
    <source>
        <dbReference type="ARBA" id="ARBA00048090"/>
    </source>
</evidence>
<comment type="catalytic activity">
    <reaction evidence="9 10">
        <text>D-gluconate + ATP = 6-phospho-D-gluconate + ADP + H(+)</text>
        <dbReference type="Rhea" id="RHEA:19433"/>
        <dbReference type="ChEBI" id="CHEBI:15378"/>
        <dbReference type="ChEBI" id="CHEBI:18391"/>
        <dbReference type="ChEBI" id="CHEBI:30616"/>
        <dbReference type="ChEBI" id="CHEBI:58759"/>
        <dbReference type="ChEBI" id="CHEBI:456216"/>
        <dbReference type="EC" id="2.7.1.12"/>
    </reaction>
</comment>
<dbReference type="FunFam" id="3.40.50.300:FF:000522">
    <property type="entry name" value="Gluconokinase"/>
    <property type="match status" value="1"/>
</dbReference>
<dbReference type="Gene3D" id="3.40.50.300">
    <property type="entry name" value="P-loop containing nucleotide triphosphate hydrolases"/>
    <property type="match status" value="1"/>
</dbReference>
<dbReference type="EMBL" id="PZZZ01000002">
    <property type="protein sequence ID" value="PTM97769.1"/>
    <property type="molecule type" value="Genomic_DNA"/>
</dbReference>
<proteinExistence type="inferred from homology"/>
<dbReference type="NCBIfam" id="TIGR01313">
    <property type="entry name" value="therm_gnt_kin"/>
    <property type="match status" value="1"/>
</dbReference>
<comment type="pathway">
    <text evidence="1">Carbohydrate acid metabolism.</text>
</comment>
<evidence type="ECO:0000256" key="10">
    <source>
        <dbReference type="RuleBase" id="RU363066"/>
    </source>
</evidence>
<dbReference type="GO" id="GO:0005524">
    <property type="term" value="F:ATP binding"/>
    <property type="evidence" value="ECO:0007669"/>
    <property type="project" value="UniProtKB-KW"/>
</dbReference>
<dbReference type="Proteomes" id="UP000241247">
    <property type="component" value="Unassembled WGS sequence"/>
</dbReference>
<evidence type="ECO:0000256" key="2">
    <source>
        <dbReference type="ARBA" id="ARBA00008420"/>
    </source>
</evidence>
<evidence type="ECO:0000256" key="5">
    <source>
        <dbReference type="ARBA" id="ARBA00022741"/>
    </source>
</evidence>
<dbReference type="GO" id="GO:0019521">
    <property type="term" value="P:D-gluconate metabolic process"/>
    <property type="evidence" value="ECO:0007669"/>
    <property type="project" value="UniProtKB-KW"/>
</dbReference>
<organism evidence="11 12">
    <name type="scientific">Mycoplana dimorpha</name>
    <dbReference type="NCBI Taxonomy" id="28320"/>
    <lineage>
        <taxon>Bacteria</taxon>
        <taxon>Pseudomonadati</taxon>
        <taxon>Pseudomonadota</taxon>
        <taxon>Alphaproteobacteria</taxon>
        <taxon>Hyphomicrobiales</taxon>
        <taxon>Rhizobiaceae</taxon>
        <taxon>Mycoplana</taxon>
    </lineage>
</organism>
<keyword evidence="12" id="KW-1185">Reference proteome</keyword>
<protein>
    <recommendedName>
        <fullName evidence="3 10">Gluconokinase</fullName>
        <ecNumber evidence="3 10">2.7.1.12</ecNumber>
    </recommendedName>
</protein>
<evidence type="ECO:0000256" key="8">
    <source>
        <dbReference type="ARBA" id="ARBA00023064"/>
    </source>
</evidence>
<evidence type="ECO:0000256" key="1">
    <source>
        <dbReference type="ARBA" id="ARBA00004761"/>
    </source>
</evidence>
<accession>A0A2T5BFK3</accession>
<dbReference type="CDD" id="cd02021">
    <property type="entry name" value="GntK"/>
    <property type="match status" value="1"/>
</dbReference>
<keyword evidence="7 10" id="KW-0067">ATP-binding</keyword>
<dbReference type="InterPro" id="IPR006001">
    <property type="entry name" value="Therm_gnt_kin"/>
</dbReference>
<evidence type="ECO:0000256" key="4">
    <source>
        <dbReference type="ARBA" id="ARBA00022679"/>
    </source>
</evidence>